<evidence type="ECO:0000313" key="1">
    <source>
        <dbReference type="EMBL" id="EJF92348.1"/>
    </source>
</evidence>
<protein>
    <submittedName>
        <fullName evidence="1">Uncharacterized protein</fullName>
    </submittedName>
</protein>
<dbReference type="RefSeq" id="WP_004861135.1">
    <property type="nucleotide sequence ID" value="NZ_JH725054.1"/>
</dbReference>
<name>A0A9P2RXY4_BARTA</name>
<gene>
    <name evidence="1" type="ORF">ME9_01556</name>
</gene>
<dbReference type="Proteomes" id="UP000002648">
    <property type="component" value="Unassembled WGS sequence"/>
</dbReference>
<dbReference type="AlphaFoldDB" id="A0A9P2RXY4"/>
<reference evidence="1 2" key="1">
    <citation type="submission" date="2012-03" db="EMBL/GenBank/DDBJ databases">
        <title>The Genome Sequence of Bartonella taylorii 8TBB.</title>
        <authorList>
            <consortium name="The Broad Institute Genome Sequencing Platform"/>
            <consortium name="The Broad Institute Genome Sequencing Center for Infectious Disease"/>
            <person name="Feldgarden M."/>
            <person name="Kirby J."/>
            <person name="Kosoy M."/>
            <person name="Birtles R."/>
            <person name="Probert W.S."/>
            <person name="Chiaraviglio L."/>
            <person name="Young S.K."/>
            <person name="Zeng Q."/>
            <person name="Gargeya S."/>
            <person name="Fitzgerald M."/>
            <person name="Haas B."/>
            <person name="Abouelleil A."/>
            <person name="Alvarado L."/>
            <person name="Arachchi H.M."/>
            <person name="Berlin A."/>
            <person name="Chapman S.B."/>
            <person name="Gearin G."/>
            <person name="Goldberg J."/>
            <person name="Griggs A."/>
            <person name="Gujja S."/>
            <person name="Hansen M."/>
            <person name="Heiman D."/>
            <person name="Howarth C."/>
            <person name="Larimer J."/>
            <person name="Lui A."/>
            <person name="MacDonald P.J.P."/>
            <person name="McCowen C."/>
            <person name="Montmayeur A."/>
            <person name="Murphy C."/>
            <person name="Neiman D."/>
            <person name="Pearson M."/>
            <person name="Priest M."/>
            <person name="Roberts A."/>
            <person name="Saif S."/>
            <person name="Shea T."/>
            <person name="Sisk P."/>
            <person name="Stolte C."/>
            <person name="Sykes S."/>
            <person name="Wortman J."/>
            <person name="Nusbaum C."/>
            <person name="Birren B."/>
        </authorList>
    </citation>
    <scope>NUCLEOTIDE SEQUENCE [LARGE SCALE GENOMIC DNA]</scope>
    <source>
        <strain evidence="1 2">8TBB</strain>
    </source>
</reference>
<evidence type="ECO:0000313" key="2">
    <source>
        <dbReference type="Proteomes" id="UP000002648"/>
    </source>
</evidence>
<sequence>MQLIRPGMGTENSAQLIYALIQIERSRTVIEIDAGDKHTLYRKSTSKSKTSVATG</sequence>
<proteinExistence type="predicted"/>
<organism evidence="1 2">
    <name type="scientific">Bartonella taylorii 8TBB</name>
    <dbReference type="NCBI Taxonomy" id="1094560"/>
    <lineage>
        <taxon>Bacteria</taxon>
        <taxon>Pseudomonadati</taxon>
        <taxon>Pseudomonadota</taxon>
        <taxon>Alphaproteobacteria</taxon>
        <taxon>Hyphomicrobiales</taxon>
        <taxon>Bartonellaceae</taxon>
        <taxon>Bartonella</taxon>
    </lineage>
</organism>
<dbReference type="EMBL" id="AIMD01000053">
    <property type="protein sequence ID" value="EJF92348.1"/>
    <property type="molecule type" value="Genomic_DNA"/>
</dbReference>
<accession>A0A9P2RXY4</accession>
<comment type="caution">
    <text evidence="1">The sequence shown here is derived from an EMBL/GenBank/DDBJ whole genome shotgun (WGS) entry which is preliminary data.</text>
</comment>
<keyword evidence="2" id="KW-1185">Reference proteome</keyword>